<dbReference type="PANTHER" id="PTHR31099:SF49">
    <property type="entry name" value="MYOSIN HEAVY CHAIN-LIKE PROTEIN"/>
    <property type="match status" value="1"/>
</dbReference>
<sequence length="652" mass="74047">MTVELRTYQMPPIPTWSRMDDGWNSYRFSARNCVSFLGGAQPTSIEALNGEVTVWSAFGHVSIIRWAHVARRCHASFSRAESEGRAVDFGDLIPADCVLCRLSKELFAFAFPALNTWKLIKDRMASEGSSWHQVRSKELPSGLSDREDRGLKKIRDQYQIPDDVVLRIPDPDERAYSSKYDDVAFYEADFNVGLRFPLQPFMRELLDRLRLSPGQLAPNAWQTAISCMVLWRICSKGADSLTVDEFLYCYKPCQIVVSPGFWTLNNRKGMKLVTSLPTSNREWKDDYVFVCGDNWEGLPWEEKDDSFIRVRRAWGTPPTSALKCPKLNQERLNRVLRALYHRDHQYTNFIQPEVLALYSFGPEPNEIVLSLQETNQKRMATAKLNKEKLKRMMEQKDAVPVNLDKKRRGDLALKPASDEVVVRPVAVLEPAPVVHVPALSVEVVESTEVPLSSRVIEKAPNLALDASLALRRAKSVVTKEDMDDYGKLNTNGLTEAMVVANRCMQWEEGIVKLKLQLTDAMDANRTLSSTAAELTREKNILTDDIARMGIEASLKDEELKRTKESHMKALDQLKVLSDQMETVGARAVEEYKSSDACDDNNTKYFLAGFELLRKQAKAKYPDLDFDVFQPYEDDDSVAPVEERDRAVVSIDP</sequence>
<reference evidence="1" key="1">
    <citation type="submission" date="2018-02" db="EMBL/GenBank/DDBJ databases">
        <authorList>
            <person name="Cohen D.B."/>
            <person name="Kent A.D."/>
        </authorList>
    </citation>
    <scope>NUCLEOTIDE SEQUENCE</scope>
</reference>
<gene>
    <name evidence="1" type="ORF">FSB_LOCUS18279</name>
</gene>
<organism evidence="1">
    <name type="scientific">Fagus sylvatica</name>
    <name type="common">Beechnut</name>
    <dbReference type="NCBI Taxonomy" id="28930"/>
    <lineage>
        <taxon>Eukaryota</taxon>
        <taxon>Viridiplantae</taxon>
        <taxon>Streptophyta</taxon>
        <taxon>Embryophyta</taxon>
        <taxon>Tracheophyta</taxon>
        <taxon>Spermatophyta</taxon>
        <taxon>Magnoliopsida</taxon>
        <taxon>eudicotyledons</taxon>
        <taxon>Gunneridae</taxon>
        <taxon>Pentapetalae</taxon>
        <taxon>rosids</taxon>
        <taxon>fabids</taxon>
        <taxon>Fagales</taxon>
        <taxon>Fagaceae</taxon>
        <taxon>Fagus</taxon>
    </lineage>
</organism>
<proteinExistence type="predicted"/>
<protein>
    <submittedName>
        <fullName evidence="1">Uncharacterized protein</fullName>
    </submittedName>
</protein>
<name>A0A2N9FHU2_FAGSY</name>
<accession>A0A2N9FHU2</accession>
<dbReference type="PANTHER" id="PTHR31099">
    <property type="entry name" value="OS06G0165300 PROTEIN"/>
    <property type="match status" value="1"/>
</dbReference>
<evidence type="ECO:0000313" key="1">
    <source>
        <dbReference type="EMBL" id="SPC90397.1"/>
    </source>
</evidence>
<dbReference type="EMBL" id="OIVN01001145">
    <property type="protein sequence ID" value="SPC90397.1"/>
    <property type="molecule type" value="Genomic_DNA"/>
</dbReference>
<dbReference type="AlphaFoldDB" id="A0A2N9FHU2"/>